<protein>
    <recommendedName>
        <fullName evidence="6">Bestrophin homolog</fullName>
    </recommendedName>
</protein>
<dbReference type="InterPro" id="IPR021134">
    <property type="entry name" value="Bestrophin-like"/>
</dbReference>
<comment type="similarity">
    <text evidence="5 6">Belongs to the anion channel-forming bestrophin (TC 1.A.46) family. Calcium-sensitive chloride channel subfamily.</text>
</comment>
<evidence type="ECO:0000256" key="1">
    <source>
        <dbReference type="ARBA" id="ARBA00004370"/>
    </source>
</evidence>
<dbReference type="Proteomes" id="UP000024635">
    <property type="component" value="Unassembled WGS sequence"/>
</dbReference>
<name>A0A016SUC9_9BILA</name>
<proteinExistence type="inferred from homology"/>
<evidence type="ECO:0000256" key="4">
    <source>
        <dbReference type="ARBA" id="ARBA00023136"/>
    </source>
</evidence>
<reference evidence="8" key="1">
    <citation type="journal article" date="2015" name="Nat. Genet.">
        <title>The genome and transcriptome of the zoonotic hookworm Ancylostoma ceylanicum identify infection-specific gene families.</title>
        <authorList>
            <person name="Schwarz E.M."/>
            <person name="Hu Y."/>
            <person name="Antoshechkin I."/>
            <person name="Miller M.M."/>
            <person name="Sternberg P.W."/>
            <person name="Aroian R.V."/>
        </authorList>
    </citation>
    <scope>NUCLEOTIDE SEQUENCE</scope>
    <source>
        <strain evidence="8">HY135</strain>
    </source>
</reference>
<dbReference type="EMBL" id="JARK01001513">
    <property type="protein sequence ID" value="EYB93944.1"/>
    <property type="molecule type" value="Genomic_DNA"/>
</dbReference>
<sequence>MTVNYSLAAATATGLTFWRLLRLWRGSVWKLVVVELLVWSACCILLATGYIFFIKVSSPSTRFTKTHS</sequence>
<dbReference type="AlphaFoldDB" id="A0A016SUC9"/>
<evidence type="ECO:0000313" key="7">
    <source>
        <dbReference type="EMBL" id="EYB93944.1"/>
    </source>
</evidence>
<keyword evidence="6" id="KW-0813">Transport</keyword>
<comment type="function">
    <text evidence="6">Forms chloride channels.</text>
</comment>
<keyword evidence="6" id="KW-0868">Chloride</keyword>
<evidence type="ECO:0000256" key="2">
    <source>
        <dbReference type="ARBA" id="ARBA00022692"/>
    </source>
</evidence>
<comment type="caution">
    <text evidence="7">The sequence shown here is derived from an EMBL/GenBank/DDBJ whole genome shotgun (WGS) entry which is preliminary data.</text>
</comment>
<evidence type="ECO:0000256" key="5">
    <source>
        <dbReference type="ARBA" id="ARBA00034769"/>
    </source>
</evidence>
<keyword evidence="6" id="KW-1003">Cell membrane</keyword>
<keyword evidence="6" id="KW-0406">Ion transport</keyword>
<dbReference type="GO" id="GO:0005886">
    <property type="term" value="C:plasma membrane"/>
    <property type="evidence" value="ECO:0007669"/>
    <property type="project" value="UniProtKB-SubCell"/>
</dbReference>
<dbReference type="Pfam" id="PF01062">
    <property type="entry name" value="Bestrophin"/>
    <property type="match status" value="1"/>
</dbReference>
<comment type="caution">
    <text evidence="6">Lacks conserved residue(s) required for the propagation of feature annotation.</text>
</comment>
<evidence type="ECO:0000256" key="3">
    <source>
        <dbReference type="ARBA" id="ARBA00022989"/>
    </source>
</evidence>
<feature type="transmembrane region" description="Helical" evidence="6">
    <location>
        <begin position="28"/>
        <end position="53"/>
    </location>
</feature>
<evidence type="ECO:0000313" key="8">
    <source>
        <dbReference type="Proteomes" id="UP000024635"/>
    </source>
</evidence>
<keyword evidence="6" id="KW-0869">Chloride channel</keyword>
<evidence type="ECO:0000256" key="6">
    <source>
        <dbReference type="RuleBase" id="RU363126"/>
    </source>
</evidence>
<keyword evidence="6" id="KW-0407">Ion channel</keyword>
<comment type="subcellular location">
    <subcellularLocation>
        <location evidence="6">Cell membrane</location>
        <topology evidence="6">Multi-pass membrane protein</topology>
    </subcellularLocation>
    <subcellularLocation>
        <location evidence="1">Membrane</location>
    </subcellularLocation>
</comment>
<keyword evidence="3 6" id="KW-1133">Transmembrane helix</keyword>
<keyword evidence="2 6" id="KW-0812">Transmembrane</keyword>
<dbReference type="GO" id="GO:0034707">
    <property type="term" value="C:chloride channel complex"/>
    <property type="evidence" value="ECO:0007669"/>
    <property type="project" value="UniProtKB-KW"/>
</dbReference>
<organism evidence="7 8">
    <name type="scientific">Ancylostoma ceylanicum</name>
    <dbReference type="NCBI Taxonomy" id="53326"/>
    <lineage>
        <taxon>Eukaryota</taxon>
        <taxon>Metazoa</taxon>
        <taxon>Ecdysozoa</taxon>
        <taxon>Nematoda</taxon>
        <taxon>Chromadorea</taxon>
        <taxon>Rhabditida</taxon>
        <taxon>Rhabditina</taxon>
        <taxon>Rhabditomorpha</taxon>
        <taxon>Strongyloidea</taxon>
        <taxon>Ancylostomatidae</taxon>
        <taxon>Ancylostomatinae</taxon>
        <taxon>Ancylostoma</taxon>
    </lineage>
</organism>
<dbReference type="GO" id="GO:0005254">
    <property type="term" value="F:chloride channel activity"/>
    <property type="evidence" value="ECO:0007669"/>
    <property type="project" value="UniProtKB-KW"/>
</dbReference>
<dbReference type="InterPro" id="IPR000615">
    <property type="entry name" value="Bestrophin"/>
</dbReference>
<keyword evidence="8" id="KW-1185">Reference proteome</keyword>
<accession>A0A016SUC9</accession>
<dbReference type="OrthoDB" id="201595at2759"/>
<dbReference type="PANTHER" id="PTHR10736:SF0">
    <property type="entry name" value="BESTROPHIN HOMOLOG"/>
    <property type="match status" value="1"/>
</dbReference>
<gene>
    <name evidence="7" type="primary">Acey_s0177.g594</name>
    <name evidence="7" type="ORF">Y032_0177g594</name>
</gene>
<keyword evidence="4 6" id="KW-0472">Membrane</keyword>
<dbReference type="PANTHER" id="PTHR10736">
    <property type="entry name" value="BESTROPHIN"/>
    <property type="match status" value="1"/>
</dbReference>